<dbReference type="Gene3D" id="1.25.40.10">
    <property type="entry name" value="Tetratricopeptide repeat domain"/>
    <property type="match status" value="1"/>
</dbReference>
<dbReference type="SMART" id="SM00671">
    <property type="entry name" value="SEL1"/>
    <property type="match status" value="7"/>
</dbReference>
<feature type="transmembrane region" description="Helical" evidence="2">
    <location>
        <begin position="326"/>
        <end position="351"/>
    </location>
</feature>
<accession>A0ABR2JNW0</accession>
<dbReference type="SMART" id="SM00028">
    <property type="entry name" value="TPR"/>
    <property type="match status" value="4"/>
</dbReference>
<reference evidence="3 4" key="1">
    <citation type="submission" date="2024-04" db="EMBL/GenBank/DDBJ databases">
        <title>Tritrichomonas musculus Genome.</title>
        <authorList>
            <person name="Alves-Ferreira E."/>
            <person name="Grigg M."/>
            <person name="Lorenzi H."/>
            <person name="Galac M."/>
        </authorList>
    </citation>
    <scope>NUCLEOTIDE SEQUENCE [LARGE SCALE GENOMIC DNA]</scope>
    <source>
        <strain evidence="3 4">EAF2021</strain>
    </source>
</reference>
<proteinExistence type="inferred from homology"/>
<feature type="transmembrane region" description="Helical" evidence="2">
    <location>
        <begin position="291"/>
        <end position="314"/>
    </location>
</feature>
<evidence type="ECO:0000256" key="2">
    <source>
        <dbReference type="SAM" id="Phobius"/>
    </source>
</evidence>
<comment type="caution">
    <text evidence="3">The sequence shown here is derived from an EMBL/GenBank/DDBJ whole genome shotgun (WGS) entry which is preliminary data.</text>
</comment>
<evidence type="ECO:0000256" key="1">
    <source>
        <dbReference type="ARBA" id="ARBA00038101"/>
    </source>
</evidence>
<organism evidence="3 4">
    <name type="scientific">Tritrichomonas musculus</name>
    <dbReference type="NCBI Taxonomy" id="1915356"/>
    <lineage>
        <taxon>Eukaryota</taxon>
        <taxon>Metamonada</taxon>
        <taxon>Parabasalia</taxon>
        <taxon>Tritrichomonadida</taxon>
        <taxon>Tritrichomonadidae</taxon>
        <taxon>Tritrichomonas</taxon>
    </lineage>
</organism>
<feature type="transmembrane region" description="Helical" evidence="2">
    <location>
        <begin position="38"/>
        <end position="55"/>
    </location>
</feature>
<dbReference type="SUPFAM" id="SSF81901">
    <property type="entry name" value="HCP-like"/>
    <property type="match status" value="2"/>
</dbReference>
<keyword evidence="2" id="KW-0472">Membrane</keyword>
<dbReference type="InterPro" id="IPR006597">
    <property type="entry name" value="Sel1-like"/>
</dbReference>
<feature type="transmembrane region" description="Helical" evidence="2">
    <location>
        <begin position="117"/>
        <end position="139"/>
    </location>
</feature>
<gene>
    <name evidence="3" type="ORF">M9Y10_003122</name>
</gene>
<dbReference type="EMBL" id="JAPFFF010000010">
    <property type="protein sequence ID" value="KAK8880448.1"/>
    <property type="molecule type" value="Genomic_DNA"/>
</dbReference>
<keyword evidence="2" id="KW-0812">Transmembrane</keyword>
<dbReference type="Proteomes" id="UP001470230">
    <property type="component" value="Unassembled WGS sequence"/>
</dbReference>
<evidence type="ECO:0000313" key="4">
    <source>
        <dbReference type="Proteomes" id="UP001470230"/>
    </source>
</evidence>
<feature type="transmembrane region" description="Helical" evidence="2">
    <location>
        <begin position="12"/>
        <end position="31"/>
    </location>
</feature>
<feature type="transmembrane region" description="Helical" evidence="2">
    <location>
        <begin position="145"/>
        <end position="168"/>
    </location>
</feature>
<dbReference type="PANTHER" id="PTHR11102">
    <property type="entry name" value="SEL-1-LIKE PROTEIN"/>
    <property type="match status" value="1"/>
</dbReference>
<feature type="transmembrane region" description="Helical" evidence="2">
    <location>
        <begin position="61"/>
        <end position="83"/>
    </location>
</feature>
<evidence type="ECO:0008006" key="5">
    <source>
        <dbReference type="Google" id="ProtNLM"/>
    </source>
</evidence>
<evidence type="ECO:0000313" key="3">
    <source>
        <dbReference type="EMBL" id="KAK8880448.1"/>
    </source>
</evidence>
<dbReference type="PANTHER" id="PTHR11102:SF147">
    <property type="entry name" value="SEL1L ADAPTOR SUBUNIT OF ERAD E3 UBIQUITIN LIGASE"/>
    <property type="match status" value="1"/>
</dbReference>
<protein>
    <recommendedName>
        <fullName evidence="5">Beta-lactamase</fullName>
    </recommendedName>
</protein>
<dbReference type="InterPro" id="IPR019734">
    <property type="entry name" value="TPR_rpt"/>
</dbReference>
<dbReference type="Pfam" id="PF08238">
    <property type="entry name" value="Sel1"/>
    <property type="match status" value="7"/>
</dbReference>
<comment type="similarity">
    <text evidence="1">Belongs to the sel-1 family.</text>
</comment>
<dbReference type="InterPro" id="IPR050767">
    <property type="entry name" value="Sel1_AlgK"/>
</dbReference>
<sequence length="933" mass="105551">MSCASCSTNVLSAILIVTLFLTTYIGFVIFLCCSVHLVVSYFISFVVCALIKMKINIIRTILWISFSIPFVHLLFGINFKIIFSYFKNIWNVLSFEGIKNTINADFETSKCSKALNVFKYIIIVILILFFGMCMVFETITPDENVIISAFIGTMSVIPLIIGFFKVLLESIKSLFKEPTKSQNNELISDIQQSLIDDISSEMQSTFNMTEKPEVKQSLLDPCGIMDQVDYFHFLNDPDVNYFYAFFKARHFKAKMIPGFFVLILVLTYIAFDTYNFINLQHYMYFSYIISYVARTFVYCFSIPFLMIFNFTGLLMDSKKTKEKHSFIRTMWIIVSLGYLLLIIVGTAFVIICNLKFTTFIPQNLVYTNKSNPVQASQPASICETKFYGLNMIQYAGIAALGQTSDIKLADEIVKYLFDGSLKPLIVYGNNLTFFYEIEINNALSVIAFNSVIDLKSVSFLLENFCNDFISSKLFGAIIPFYEIAYDLLLSRFLNIISQKLIFYVGVPEIASSYIAANSQIYNEIYNKNITAVYTGHSIGGILAKSVGAYFHVPSVSIESLNYYHSMFDAAMSFYTQHDEFLTNGFQTINLYSPSQLFAQVESNSTMNIELPKWKGSLDYINPYEATCLIAAGCSVDERYDGFCDAVNTNDTKSIEFYEQRSKLGDSNATYHLGNCYLKGIGVEPNYTKAVEYFEQASDEGNSNATDRLGDCYYKGQGVEKNYIKAFDYYKQSAEQGNPNAMYNLGNCYYNGTGVQQNYITAAEYYEQSATLGHSDALERLGECYYNGEGVSQDFIKAIEILENATKLGNSRAMFLLGSVYNIGHGVDQNYTKSIQYYKQAAKLNDYNAIYALGVCFASGRGVNKNYTKAIEYYERAANLGCSDAMYILGVSYYNGQSVKKNYSKAIEYYKKAAELGHENAKSKLSTLSHKDDL</sequence>
<name>A0ABR2JNW0_9EUKA</name>
<keyword evidence="4" id="KW-1185">Reference proteome</keyword>
<feature type="transmembrane region" description="Helical" evidence="2">
    <location>
        <begin position="255"/>
        <end position="271"/>
    </location>
</feature>
<keyword evidence="2" id="KW-1133">Transmembrane helix</keyword>
<dbReference type="InterPro" id="IPR011990">
    <property type="entry name" value="TPR-like_helical_dom_sf"/>
</dbReference>